<feature type="chain" id="PRO_5031484138" description="DUF2059 domain-containing protein" evidence="1">
    <location>
        <begin position="21"/>
        <end position="171"/>
    </location>
</feature>
<gene>
    <name evidence="3" type="ORF">GGR24_001805</name>
</gene>
<keyword evidence="4" id="KW-1185">Reference proteome</keyword>
<keyword evidence="1" id="KW-0732">Signal</keyword>
<dbReference type="EMBL" id="JACIDR010000002">
    <property type="protein sequence ID" value="MBB3973148.1"/>
    <property type="molecule type" value="Genomic_DNA"/>
</dbReference>
<dbReference type="InterPro" id="IPR018637">
    <property type="entry name" value="DUF2059"/>
</dbReference>
<sequence length="171" mass="18554">MSLMNRAAALTLAAALGLLAGPSVSQERPSRDQALHVAVELVNEISKDGMVAQFVARSWPAFEPQLQESMPGASPATMASLKAEFQTIVVQHTKDLLAAAPAIYTTYFTVDELRDMLAFYRSPTGQKALRVMPNVIADSVRLSADRMPAVTAEIDRAFRSRLKARGVDLPI</sequence>
<accession>A0A7W6CXX3</accession>
<reference evidence="3 4" key="1">
    <citation type="submission" date="2020-08" db="EMBL/GenBank/DDBJ databases">
        <title>Genomic Encyclopedia of Type Strains, Phase IV (KMG-IV): sequencing the most valuable type-strain genomes for metagenomic binning, comparative biology and taxonomic classification.</title>
        <authorList>
            <person name="Goeker M."/>
        </authorList>
    </citation>
    <scope>NUCLEOTIDE SEQUENCE [LARGE SCALE GENOMIC DNA]</scope>
    <source>
        <strain evidence="3 4">DSM 25481</strain>
    </source>
</reference>
<comment type="caution">
    <text evidence="3">The sequence shown here is derived from an EMBL/GenBank/DDBJ whole genome shotgun (WGS) entry which is preliminary data.</text>
</comment>
<feature type="signal peptide" evidence="1">
    <location>
        <begin position="1"/>
        <end position="20"/>
    </location>
</feature>
<evidence type="ECO:0000256" key="1">
    <source>
        <dbReference type="SAM" id="SignalP"/>
    </source>
</evidence>
<evidence type="ECO:0000259" key="2">
    <source>
        <dbReference type="Pfam" id="PF09832"/>
    </source>
</evidence>
<feature type="domain" description="DUF2059" evidence="2">
    <location>
        <begin position="98"/>
        <end position="152"/>
    </location>
</feature>
<evidence type="ECO:0000313" key="3">
    <source>
        <dbReference type="EMBL" id="MBB3973148.1"/>
    </source>
</evidence>
<dbReference type="AlphaFoldDB" id="A0A7W6CXX3"/>
<dbReference type="Pfam" id="PF09832">
    <property type="entry name" value="DUF2059"/>
    <property type="match status" value="1"/>
</dbReference>
<dbReference type="RefSeq" id="WP_183394996.1">
    <property type="nucleotide sequence ID" value="NZ_JACIDR010000002.1"/>
</dbReference>
<evidence type="ECO:0000313" key="4">
    <source>
        <dbReference type="Proteomes" id="UP000528964"/>
    </source>
</evidence>
<dbReference type="Proteomes" id="UP000528964">
    <property type="component" value="Unassembled WGS sequence"/>
</dbReference>
<name>A0A7W6CXX3_9HYPH</name>
<protein>
    <recommendedName>
        <fullName evidence="2">DUF2059 domain-containing protein</fullName>
    </recommendedName>
</protein>
<proteinExistence type="predicted"/>
<organism evidence="3 4">
    <name type="scientific">Hansschlegelia beijingensis</name>
    <dbReference type="NCBI Taxonomy" id="1133344"/>
    <lineage>
        <taxon>Bacteria</taxon>
        <taxon>Pseudomonadati</taxon>
        <taxon>Pseudomonadota</taxon>
        <taxon>Alphaproteobacteria</taxon>
        <taxon>Hyphomicrobiales</taxon>
        <taxon>Methylopilaceae</taxon>
        <taxon>Hansschlegelia</taxon>
    </lineage>
</organism>